<keyword evidence="13 19" id="KW-0472">Membrane</keyword>
<keyword evidence="12 18" id="KW-0443">Lipid metabolism</keyword>
<keyword evidence="19" id="KW-1133">Transmembrane helix</keyword>
<dbReference type="NCBIfam" id="TIGR00530">
    <property type="entry name" value="AGP_acyltrn"/>
    <property type="match status" value="1"/>
</dbReference>
<keyword evidence="19" id="KW-0812">Transmembrane</keyword>
<dbReference type="PANTHER" id="PTHR10434">
    <property type="entry name" value="1-ACYL-SN-GLYCEROL-3-PHOSPHATE ACYLTRANSFERASE"/>
    <property type="match status" value="1"/>
</dbReference>
<evidence type="ECO:0000256" key="14">
    <source>
        <dbReference type="ARBA" id="ARBA00023209"/>
    </source>
</evidence>
<evidence type="ECO:0000313" key="24">
    <source>
        <dbReference type="Proteomes" id="UP000289193"/>
    </source>
</evidence>
<comment type="similarity">
    <text evidence="5 18">Belongs to the 1-acyl-sn-glycerol-3-phosphate acyltransferase family.</text>
</comment>
<evidence type="ECO:0000256" key="7">
    <source>
        <dbReference type="ARBA" id="ARBA00016139"/>
    </source>
</evidence>
<evidence type="ECO:0000256" key="19">
    <source>
        <dbReference type="SAM" id="Phobius"/>
    </source>
</evidence>
<accession>A0AAX2A9C1</accession>
<evidence type="ECO:0000256" key="17">
    <source>
        <dbReference type="ARBA" id="ARBA00037183"/>
    </source>
</evidence>
<evidence type="ECO:0000256" key="13">
    <source>
        <dbReference type="ARBA" id="ARBA00023136"/>
    </source>
</evidence>
<reference evidence="21 23" key="2">
    <citation type="submission" date="2018-07" db="EMBL/GenBank/DDBJ databases">
        <title>Complete genome of the Arcobacter bivalviorum type strain LMG 26154.</title>
        <authorList>
            <person name="Miller W.G."/>
            <person name="Yee E."/>
            <person name="Bono J.L."/>
        </authorList>
    </citation>
    <scope>NUCLEOTIDE SEQUENCE [LARGE SCALE GENOMIC DNA]</scope>
    <source>
        <strain evidence="21 23">LMG 26154</strain>
    </source>
</reference>
<evidence type="ECO:0000256" key="10">
    <source>
        <dbReference type="ARBA" id="ARBA00022519"/>
    </source>
</evidence>
<evidence type="ECO:0000256" key="8">
    <source>
        <dbReference type="ARBA" id="ARBA00022475"/>
    </source>
</evidence>
<feature type="domain" description="Phospholipid/glycerol acyltransferase" evidence="20">
    <location>
        <begin position="62"/>
        <end position="176"/>
    </location>
</feature>
<dbReference type="PANTHER" id="PTHR10434:SF59">
    <property type="entry name" value="1-ACYL-SN-GLYCEROL-3-PHOSPHATE ACYLTRANSFERASE"/>
    <property type="match status" value="1"/>
</dbReference>
<feature type="transmembrane region" description="Helical" evidence="19">
    <location>
        <begin position="7"/>
        <end position="28"/>
    </location>
</feature>
<dbReference type="Proteomes" id="UP000253850">
    <property type="component" value="Chromosome"/>
</dbReference>
<evidence type="ECO:0000256" key="9">
    <source>
        <dbReference type="ARBA" id="ARBA00022516"/>
    </source>
</evidence>
<keyword evidence="16 18" id="KW-0012">Acyltransferase</keyword>
<evidence type="ECO:0000256" key="18">
    <source>
        <dbReference type="RuleBase" id="RU361267"/>
    </source>
</evidence>
<keyword evidence="10" id="KW-0997">Cell inner membrane</keyword>
<keyword evidence="24" id="KW-1185">Reference proteome</keyword>
<dbReference type="AlphaFoldDB" id="A0AAX2A9C1"/>
<keyword evidence="8" id="KW-1003">Cell membrane</keyword>
<dbReference type="EMBL" id="PDKM01000003">
    <property type="protein sequence ID" value="RXK10141.1"/>
    <property type="molecule type" value="Genomic_DNA"/>
</dbReference>
<comment type="subcellular location">
    <subcellularLocation>
        <location evidence="2">Cell inner membrane</location>
        <topology evidence="2">Peripheral membrane protein</topology>
    </subcellularLocation>
</comment>
<keyword evidence="15 18" id="KW-1208">Phospholipid metabolism</keyword>
<comment type="pathway">
    <text evidence="3">Phospholipid metabolism; CDP-diacylglycerol biosynthesis; CDP-diacylglycerol from sn-glycerol 3-phosphate: step 2/3.</text>
</comment>
<dbReference type="CDD" id="cd07989">
    <property type="entry name" value="LPLAT_AGPAT-like"/>
    <property type="match status" value="1"/>
</dbReference>
<reference evidence="22 24" key="1">
    <citation type="submission" date="2017-10" db="EMBL/GenBank/DDBJ databases">
        <title>Genomics of the genus Arcobacter.</title>
        <authorList>
            <person name="Perez-Cataluna A."/>
            <person name="Figueras M.J."/>
        </authorList>
    </citation>
    <scope>NUCLEOTIDE SEQUENCE [LARGE SCALE GENOMIC DNA]</scope>
    <source>
        <strain evidence="22 24">CECT 7835</strain>
    </source>
</reference>
<evidence type="ECO:0000256" key="2">
    <source>
        <dbReference type="ARBA" id="ARBA00004417"/>
    </source>
</evidence>
<dbReference type="GO" id="GO:0003841">
    <property type="term" value="F:1-acylglycerol-3-phosphate O-acyltransferase activity"/>
    <property type="evidence" value="ECO:0007669"/>
    <property type="project" value="UniProtKB-UniRule"/>
</dbReference>
<evidence type="ECO:0000313" key="23">
    <source>
        <dbReference type="Proteomes" id="UP000253850"/>
    </source>
</evidence>
<evidence type="ECO:0000256" key="12">
    <source>
        <dbReference type="ARBA" id="ARBA00023098"/>
    </source>
</evidence>
<dbReference type="EMBL" id="CP031217">
    <property type="protein sequence ID" value="AXH13254.1"/>
    <property type="molecule type" value="Genomic_DNA"/>
</dbReference>
<proteinExistence type="inferred from homology"/>
<evidence type="ECO:0000256" key="11">
    <source>
        <dbReference type="ARBA" id="ARBA00022679"/>
    </source>
</evidence>
<evidence type="ECO:0000256" key="16">
    <source>
        <dbReference type="ARBA" id="ARBA00023315"/>
    </source>
</evidence>
<evidence type="ECO:0000313" key="22">
    <source>
        <dbReference type="EMBL" id="RXK10141.1"/>
    </source>
</evidence>
<sequence>MLSRIRGLVVLIQFSITVAIVVVAMYLFRNKTHEIIKVWMKIQIFLLGIKLEIEGSVDESCDMVVMNHQSLLDIIIMEHIHAKNLAWVAKKEITDLFFFGHIIKAPRMISIDRDNKAGIIHLLKEAKDRLSKGRPIAMFPEGTRSNGEEMLDFKPGAQMIANKLKLKIQPAIILNTRNILDSKSLKQKPGVVKVIFLEPVQAEKGTTWFEDLEQHMKEVFQEESKKNVS</sequence>
<dbReference type="GO" id="GO:0006654">
    <property type="term" value="P:phosphatidic acid biosynthetic process"/>
    <property type="evidence" value="ECO:0007669"/>
    <property type="project" value="TreeGrafter"/>
</dbReference>
<keyword evidence="14 18" id="KW-0594">Phospholipid biosynthesis</keyword>
<dbReference type="InterPro" id="IPR004552">
    <property type="entry name" value="AGP_acyltrans"/>
</dbReference>
<comment type="domain">
    <text evidence="18">The HXXXXD motif is essential for acyltransferase activity and may constitute the binding site for the phosphate moiety of the glycerol-3-phosphate.</text>
</comment>
<dbReference type="KEGG" id="hbv:ABIV_2279"/>
<dbReference type="GO" id="GO:0005886">
    <property type="term" value="C:plasma membrane"/>
    <property type="evidence" value="ECO:0007669"/>
    <property type="project" value="UniProtKB-SubCell"/>
</dbReference>
<dbReference type="RefSeq" id="WP_114840041.1">
    <property type="nucleotide sequence ID" value="NZ_CP031217.1"/>
</dbReference>
<dbReference type="InterPro" id="IPR002123">
    <property type="entry name" value="Plipid/glycerol_acylTrfase"/>
</dbReference>
<dbReference type="EC" id="2.3.1.51" evidence="6 18"/>
<evidence type="ECO:0000313" key="21">
    <source>
        <dbReference type="EMBL" id="AXH13254.1"/>
    </source>
</evidence>
<gene>
    <name evidence="21" type="primary">plsC</name>
    <name evidence="21" type="ORF">ABIV_2279</name>
    <name evidence="22" type="ORF">CRV05_07105</name>
</gene>
<organism evidence="22 24">
    <name type="scientific">Halarcobacter bivalviorum</name>
    <dbReference type="NCBI Taxonomy" id="663364"/>
    <lineage>
        <taxon>Bacteria</taxon>
        <taxon>Pseudomonadati</taxon>
        <taxon>Campylobacterota</taxon>
        <taxon>Epsilonproteobacteria</taxon>
        <taxon>Campylobacterales</taxon>
        <taxon>Arcobacteraceae</taxon>
        <taxon>Halarcobacter</taxon>
    </lineage>
</organism>
<evidence type="ECO:0000256" key="6">
    <source>
        <dbReference type="ARBA" id="ARBA00013211"/>
    </source>
</evidence>
<comment type="catalytic activity">
    <reaction evidence="1 18">
        <text>a 1-acyl-sn-glycero-3-phosphate + an acyl-CoA = a 1,2-diacyl-sn-glycero-3-phosphate + CoA</text>
        <dbReference type="Rhea" id="RHEA:19709"/>
        <dbReference type="ChEBI" id="CHEBI:57287"/>
        <dbReference type="ChEBI" id="CHEBI:57970"/>
        <dbReference type="ChEBI" id="CHEBI:58342"/>
        <dbReference type="ChEBI" id="CHEBI:58608"/>
        <dbReference type="EC" id="2.3.1.51"/>
    </reaction>
</comment>
<evidence type="ECO:0000256" key="4">
    <source>
        <dbReference type="ARBA" id="ARBA00005189"/>
    </source>
</evidence>
<keyword evidence="9 18" id="KW-0444">Lipid biosynthesis</keyword>
<protein>
    <recommendedName>
        <fullName evidence="7 18">1-acyl-sn-glycerol-3-phosphate acyltransferase</fullName>
        <ecNumber evidence="6 18">2.3.1.51</ecNumber>
    </recommendedName>
</protein>
<dbReference type="SUPFAM" id="SSF69593">
    <property type="entry name" value="Glycerol-3-phosphate (1)-acyltransferase"/>
    <property type="match status" value="1"/>
</dbReference>
<evidence type="ECO:0000256" key="5">
    <source>
        <dbReference type="ARBA" id="ARBA00008655"/>
    </source>
</evidence>
<evidence type="ECO:0000256" key="3">
    <source>
        <dbReference type="ARBA" id="ARBA00004728"/>
    </source>
</evidence>
<evidence type="ECO:0000256" key="15">
    <source>
        <dbReference type="ARBA" id="ARBA00023264"/>
    </source>
</evidence>
<comment type="function">
    <text evidence="17">Converts lysophosphatidic acid (LPA) into phosphatidic acid by incorporating acyl moiety at the 2 position.</text>
</comment>
<keyword evidence="11 18" id="KW-0808">Transferase</keyword>
<dbReference type="SMART" id="SM00563">
    <property type="entry name" value="PlsC"/>
    <property type="match status" value="1"/>
</dbReference>
<evidence type="ECO:0000256" key="1">
    <source>
        <dbReference type="ARBA" id="ARBA00001141"/>
    </source>
</evidence>
<evidence type="ECO:0000259" key="20">
    <source>
        <dbReference type="SMART" id="SM00563"/>
    </source>
</evidence>
<comment type="pathway">
    <text evidence="4">Lipid metabolism.</text>
</comment>
<dbReference type="Proteomes" id="UP000289193">
    <property type="component" value="Unassembled WGS sequence"/>
</dbReference>
<name>A0AAX2A9C1_9BACT</name>
<dbReference type="Pfam" id="PF01553">
    <property type="entry name" value="Acyltransferase"/>
    <property type="match status" value="1"/>
</dbReference>